<dbReference type="PANTHER" id="PTHR10578">
    <property type="entry name" value="S -2-HYDROXY-ACID OXIDASE-RELATED"/>
    <property type="match status" value="1"/>
</dbReference>
<dbReference type="Proteomes" id="UP000032360">
    <property type="component" value="Unassembled WGS sequence"/>
</dbReference>
<accession>A0A0D8HK48</accession>
<evidence type="ECO:0000256" key="4">
    <source>
        <dbReference type="ARBA" id="ARBA00023002"/>
    </source>
</evidence>
<evidence type="ECO:0000313" key="10">
    <source>
        <dbReference type="Proteomes" id="UP000032360"/>
    </source>
</evidence>
<keyword evidence="10" id="KW-1185">Reference proteome</keyword>
<dbReference type="PROSITE" id="PS00557">
    <property type="entry name" value="FMN_HYDROXY_ACID_DH_1"/>
    <property type="match status" value="1"/>
</dbReference>
<name>A0A0D8HK48_9ACTN</name>
<proteinExistence type="inferred from homology"/>
<feature type="binding site" evidence="7">
    <location>
        <position position="273"/>
    </location>
    <ligand>
        <name>FMN</name>
        <dbReference type="ChEBI" id="CHEBI:58210"/>
    </ligand>
</feature>
<dbReference type="GO" id="GO:0004460">
    <property type="term" value="F:L-lactate dehydrogenase (cytochrome) activity"/>
    <property type="evidence" value="ECO:0007669"/>
    <property type="project" value="UniProtKB-EC"/>
</dbReference>
<dbReference type="PANTHER" id="PTHR10578:SF107">
    <property type="entry name" value="2-HYDROXYACID OXIDASE 1"/>
    <property type="match status" value="1"/>
</dbReference>
<comment type="cofactor">
    <cofactor evidence="1">
        <name>FMN</name>
        <dbReference type="ChEBI" id="CHEBI:58210"/>
    </cofactor>
</comment>
<feature type="binding site" evidence="7">
    <location>
        <position position="192"/>
    </location>
    <ligand>
        <name>glyoxylate</name>
        <dbReference type="ChEBI" id="CHEBI:36655"/>
    </ligand>
</feature>
<comment type="caution">
    <text evidence="9">The sequence shown here is derived from an EMBL/GenBank/DDBJ whole genome shotgun (WGS) entry which is preliminary data.</text>
</comment>
<feature type="binding site" evidence="7">
    <location>
        <position position="295"/>
    </location>
    <ligand>
        <name>FMN</name>
        <dbReference type="ChEBI" id="CHEBI:58210"/>
    </ligand>
</feature>
<dbReference type="EC" id="1.1.2.3" evidence="9"/>
<organism evidence="9 10">
    <name type="scientific">Acidithrix ferrooxidans</name>
    <dbReference type="NCBI Taxonomy" id="1280514"/>
    <lineage>
        <taxon>Bacteria</taxon>
        <taxon>Bacillati</taxon>
        <taxon>Actinomycetota</taxon>
        <taxon>Acidimicrobiia</taxon>
        <taxon>Acidimicrobiales</taxon>
        <taxon>Acidimicrobiaceae</taxon>
        <taxon>Acidithrix</taxon>
    </lineage>
</organism>
<dbReference type="InterPro" id="IPR013785">
    <property type="entry name" value="Aldolase_TIM"/>
</dbReference>
<feature type="binding site" evidence="7">
    <location>
        <position position="155"/>
    </location>
    <ligand>
        <name>FMN</name>
        <dbReference type="ChEBI" id="CHEBI:58210"/>
    </ligand>
</feature>
<dbReference type="PATRIC" id="fig|1280514.3.peg.1353"/>
<dbReference type="EMBL" id="JXYS01000025">
    <property type="protein sequence ID" value="KJF18127.1"/>
    <property type="molecule type" value="Genomic_DNA"/>
</dbReference>
<feature type="domain" description="FMN hydroxy acid dehydrogenase" evidence="8">
    <location>
        <begin position="25"/>
        <end position="402"/>
    </location>
</feature>
<evidence type="ECO:0000256" key="6">
    <source>
        <dbReference type="PIRSR" id="PIRSR000138-1"/>
    </source>
</evidence>
<dbReference type="FunFam" id="3.20.20.70:FF:000029">
    <property type="entry name" value="L-lactate dehydrogenase"/>
    <property type="match status" value="1"/>
</dbReference>
<keyword evidence="2 7" id="KW-0285">Flavoprotein</keyword>
<dbReference type="Gene3D" id="3.20.20.70">
    <property type="entry name" value="Aldolase class I"/>
    <property type="match status" value="1"/>
</dbReference>
<sequence>MKRPRLRNVGNYLNFSDDFFNLERSRLTRVADIADMRELARRRVPKGVFDYVDGAAGTEEALRRQKDYYLRAEFTPRLLVDISKIDTSTSILGVKSPMPFALAPTGFTRLMHHSGEVGVARGIKDSGLHYALSTLGTTSIEELAKAAPSTRKIFQLYLWKDRLFNIELLERAAREGYDSVALTLDTPIAGLRNRDVRNGFTIPPTLSLSSLIDISMHPRWWFNLLASPPIEFANLKSTSGSVADLVGQVFDPAITAKDIHWLREHWQGKIIAKGVTTTEDALTLVDLGVDAIWISNHGGRQLEMAPIPLEVLPKIRAGLPAEYEIYIDGGVTTGADIIAAIALGANAVFIGRAYLYGLMAGGQDGVARALEILSKEVRTQMGLMGVTSIDQLSEKNVKIRPREGR</sequence>
<dbReference type="InterPro" id="IPR012133">
    <property type="entry name" value="Alpha-hydoxy_acid_DH_FMN"/>
</dbReference>
<feature type="binding site" evidence="7">
    <location>
        <position position="300"/>
    </location>
    <ligand>
        <name>glyoxylate</name>
        <dbReference type="ChEBI" id="CHEBI:36655"/>
    </ligand>
</feature>
<protein>
    <submittedName>
        <fullName evidence="9">L-lactate dehydrogenase</fullName>
        <ecNumber evidence="9">1.1.2.3</ecNumber>
    </submittedName>
</protein>
<keyword evidence="4 9" id="KW-0560">Oxidoreductase</keyword>
<dbReference type="PIRSF" id="PIRSF000138">
    <property type="entry name" value="Al-hdrx_acd_dh"/>
    <property type="match status" value="1"/>
</dbReference>
<dbReference type="Pfam" id="PF01070">
    <property type="entry name" value="FMN_dh"/>
    <property type="match status" value="1"/>
</dbReference>
<evidence type="ECO:0000313" key="9">
    <source>
        <dbReference type="EMBL" id="KJF18127.1"/>
    </source>
</evidence>
<evidence type="ECO:0000259" key="8">
    <source>
        <dbReference type="PROSITE" id="PS51349"/>
    </source>
</evidence>
<dbReference type="OrthoDB" id="9770452at2"/>
<dbReference type="AlphaFoldDB" id="A0A0D8HK48"/>
<dbReference type="SUPFAM" id="SSF51395">
    <property type="entry name" value="FMN-linked oxidoreductases"/>
    <property type="match status" value="1"/>
</dbReference>
<feature type="binding site" evidence="7">
    <location>
        <begin position="104"/>
        <end position="106"/>
    </location>
    <ligand>
        <name>FMN</name>
        <dbReference type="ChEBI" id="CHEBI:58210"/>
    </ligand>
</feature>
<keyword evidence="3 7" id="KW-0288">FMN</keyword>
<feature type="binding site" evidence="7">
    <location>
        <position position="133"/>
    </location>
    <ligand>
        <name>FMN</name>
        <dbReference type="ChEBI" id="CHEBI:58210"/>
    </ligand>
</feature>
<evidence type="ECO:0000256" key="3">
    <source>
        <dbReference type="ARBA" id="ARBA00022643"/>
    </source>
</evidence>
<comment type="similarity">
    <text evidence="5">Belongs to the FMN-dependent alpha-hydroxy acid dehydrogenase family.</text>
</comment>
<reference evidence="9 10" key="1">
    <citation type="submission" date="2015-01" db="EMBL/GenBank/DDBJ databases">
        <title>Draft genome of the acidophilic iron oxidizer Acidithrix ferrooxidans strain Py-F3.</title>
        <authorList>
            <person name="Poehlein A."/>
            <person name="Eisen S."/>
            <person name="Schloemann M."/>
            <person name="Johnson B.D."/>
            <person name="Daniel R."/>
            <person name="Muehling M."/>
        </authorList>
    </citation>
    <scope>NUCLEOTIDE SEQUENCE [LARGE SCALE GENOMIC DNA]</scope>
    <source>
        <strain evidence="9 10">Py-F3</strain>
    </source>
</reference>
<evidence type="ECO:0000256" key="1">
    <source>
        <dbReference type="ARBA" id="ARBA00001917"/>
    </source>
</evidence>
<gene>
    <name evidence="9" type="primary">lldD</name>
    <name evidence="9" type="ORF">AXFE_10280</name>
</gene>
<dbReference type="STRING" id="1280514.AXFE_10280"/>
<feature type="binding site" evidence="7">
    <location>
        <position position="157"/>
    </location>
    <ligand>
        <name>glyoxylate</name>
        <dbReference type="ChEBI" id="CHEBI:36655"/>
    </ligand>
</feature>
<dbReference type="InterPro" id="IPR000262">
    <property type="entry name" value="FMN-dep_DH"/>
</dbReference>
<dbReference type="RefSeq" id="WP_160291733.1">
    <property type="nucleotide sequence ID" value="NZ_JXYS01000025.1"/>
</dbReference>
<dbReference type="PROSITE" id="PS51349">
    <property type="entry name" value="FMN_HYDROXY_ACID_DH_2"/>
    <property type="match status" value="1"/>
</dbReference>
<feature type="binding site" evidence="7">
    <location>
        <position position="51"/>
    </location>
    <ligand>
        <name>glyoxylate</name>
        <dbReference type="ChEBI" id="CHEBI:36655"/>
    </ligand>
</feature>
<evidence type="ECO:0000256" key="5">
    <source>
        <dbReference type="ARBA" id="ARBA00024042"/>
    </source>
</evidence>
<feature type="binding site" evidence="7">
    <location>
        <begin position="351"/>
        <end position="352"/>
    </location>
    <ligand>
        <name>FMN</name>
        <dbReference type="ChEBI" id="CHEBI:58210"/>
    </ligand>
</feature>
<dbReference type="GO" id="GO:0010181">
    <property type="term" value="F:FMN binding"/>
    <property type="evidence" value="ECO:0007669"/>
    <property type="project" value="InterPro"/>
</dbReference>
<evidence type="ECO:0000256" key="2">
    <source>
        <dbReference type="ARBA" id="ARBA00022630"/>
    </source>
</evidence>
<dbReference type="CDD" id="cd02809">
    <property type="entry name" value="alpha_hydroxyacid_oxid_FMN"/>
    <property type="match status" value="1"/>
</dbReference>
<feature type="binding site" evidence="7">
    <location>
        <position position="183"/>
    </location>
    <ligand>
        <name>FMN</name>
        <dbReference type="ChEBI" id="CHEBI:58210"/>
    </ligand>
</feature>
<dbReference type="InterPro" id="IPR008259">
    <property type="entry name" value="FMN_hydac_DH_AS"/>
</dbReference>
<evidence type="ECO:0000256" key="7">
    <source>
        <dbReference type="PIRSR" id="PIRSR000138-2"/>
    </source>
</evidence>
<feature type="active site" description="Proton acceptor" evidence="6">
    <location>
        <position position="297"/>
    </location>
</feature>
<feature type="binding site" evidence="7">
    <location>
        <position position="297"/>
    </location>
    <ligand>
        <name>glyoxylate</name>
        <dbReference type="ChEBI" id="CHEBI:36655"/>
    </ligand>
</feature>
<dbReference type="InterPro" id="IPR037396">
    <property type="entry name" value="FMN_HAD"/>
</dbReference>